<sequence>MKGRRYMQLVQKIRKHWKPIVACLIAVYVTVTLVQQQIQMGEQKKTMAGINAQIEEAQMENERIERTIDSTSSDEYIEQAARQQLGWVKDGEIVFLPKNGQDLQGDNTGE</sequence>
<dbReference type="EMBL" id="JACRSR010000002">
    <property type="protein sequence ID" value="MBC8531417.1"/>
    <property type="molecule type" value="Genomic_DNA"/>
</dbReference>
<keyword evidence="3" id="KW-1185">Reference proteome</keyword>
<dbReference type="Pfam" id="PF04977">
    <property type="entry name" value="DivIC"/>
    <property type="match status" value="1"/>
</dbReference>
<evidence type="ECO:0000313" key="3">
    <source>
        <dbReference type="Proteomes" id="UP000623172"/>
    </source>
</evidence>
<dbReference type="AlphaFoldDB" id="A0A926D4X6"/>
<proteinExistence type="predicted"/>
<keyword evidence="1" id="KW-0175">Coiled coil</keyword>
<evidence type="ECO:0000256" key="1">
    <source>
        <dbReference type="SAM" id="Coils"/>
    </source>
</evidence>
<gene>
    <name evidence="2" type="ORF">H8696_06100</name>
</gene>
<dbReference type="InterPro" id="IPR007060">
    <property type="entry name" value="FtsL/DivIC"/>
</dbReference>
<comment type="caution">
    <text evidence="2">The sequence shown here is derived from an EMBL/GenBank/DDBJ whole genome shotgun (WGS) entry which is preliminary data.</text>
</comment>
<evidence type="ECO:0000313" key="2">
    <source>
        <dbReference type="EMBL" id="MBC8531417.1"/>
    </source>
</evidence>
<reference evidence="2" key="1">
    <citation type="submission" date="2020-08" db="EMBL/GenBank/DDBJ databases">
        <title>Genome public.</title>
        <authorList>
            <person name="Liu C."/>
            <person name="Sun Q."/>
        </authorList>
    </citation>
    <scope>NUCLEOTIDE SEQUENCE</scope>
    <source>
        <strain evidence="2">NSJ-53</strain>
    </source>
</reference>
<protein>
    <submittedName>
        <fullName evidence="2">Septum formation initiator family protein</fullName>
    </submittedName>
</protein>
<dbReference type="Proteomes" id="UP000623172">
    <property type="component" value="Unassembled WGS sequence"/>
</dbReference>
<feature type="coiled-coil region" evidence="1">
    <location>
        <begin position="40"/>
        <end position="74"/>
    </location>
</feature>
<dbReference type="RefSeq" id="WP_249316009.1">
    <property type="nucleotide sequence ID" value="NZ_JACRSR010000002.1"/>
</dbReference>
<name>A0A926D4X6_9FIRM</name>
<accession>A0A926D4X6</accession>
<organism evidence="2 3">
    <name type="scientific">Gehongia tenuis</name>
    <dbReference type="NCBI Taxonomy" id="2763655"/>
    <lineage>
        <taxon>Bacteria</taxon>
        <taxon>Bacillati</taxon>
        <taxon>Bacillota</taxon>
        <taxon>Clostridia</taxon>
        <taxon>Christensenellales</taxon>
        <taxon>Christensenellaceae</taxon>
        <taxon>Gehongia</taxon>
    </lineage>
</organism>